<proteinExistence type="predicted"/>
<dbReference type="PROSITE" id="PS50109">
    <property type="entry name" value="HIS_KIN"/>
    <property type="match status" value="1"/>
</dbReference>
<reference evidence="9 10" key="1">
    <citation type="submission" date="2019-12" db="EMBL/GenBank/DDBJ databases">
        <title>Comparative genomics gives insights into the taxonomy of the Azoarcus-Aromatoleum group and reveals separate origins of nif in the plant-associated Azoarcus and non-plant-associated Aromatoleum sub-groups.</title>
        <authorList>
            <person name="Lafos M."/>
            <person name="Maluk M."/>
            <person name="Batista M."/>
            <person name="Junghare M."/>
            <person name="Carmona M."/>
            <person name="Faoro H."/>
            <person name="Cruz L.M."/>
            <person name="Battistoni F."/>
            <person name="De Souza E."/>
            <person name="Pedrosa F."/>
            <person name="Chen W.-M."/>
            <person name="Poole P.S."/>
            <person name="Dixon R.A."/>
            <person name="James E.K."/>
        </authorList>
    </citation>
    <scope>NUCLEOTIDE SEQUENCE [LARGE SCALE GENOMIC DNA]</scope>
    <source>
        <strain evidence="9 10">22Lin</strain>
    </source>
</reference>
<evidence type="ECO:0000313" key="9">
    <source>
        <dbReference type="EMBL" id="NMG77130.1"/>
    </source>
</evidence>
<dbReference type="Gene3D" id="3.30.450.20">
    <property type="entry name" value="PAS domain"/>
    <property type="match status" value="1"/>
</dbReference>
<organism evidence="9 10">
    <name type="scientific">Aromatoleum diolicum</name>
    <dbReference type="NCBI Taxonomy" id="75796"/>
    <lineage>
        <taxon>Bacteria</taxon>
        <taxon>Pseudomonadati</taxon>
        <taxon>Pseudomonadota</taxon>
        <taxon>Betaproteobacteria</taxon>
        <taxon>Rhodocyclales</taxon>
        <taxon>Rhodocyclaceae</taxon>
        <taxon>Aromatoleum</taxon>
    </lineage>
</organism>
<accession>A0ABX1QGL4</accession>
<evidence type="ECO:0000256" key="2">
    <source>
        <dbReference type="ARBA" id="ARBA00012438"/>
    </source>
</evidence>
<dbReference type="InterPro" id="IPR007890">
    <property type="entry name" value="CHASE2"/>
</dbReference>
<feature type="transmembrane region" description="Helical" evidence="6">
    <location>
        <begin position="434"/>
        <end position="453"/>
    </location>
</feature>
<evidence type="ECO:0000313" key="10">
    <source>
        <dbReference type="Proteomes" id="UP000648984"/>
    </source>
</evidence>
<dbReference type="Pfam" id="PF08448">
    <property type="entry name" value="PAS_4"/>
    <property type="match status" value="1"/>
</dbReference>
<dbReference type="EC" id="2.7.13.3" evidence="2"/>
<dbReference type="SUPFAM" id="SSF47384">
    <property type="entry name" value="Homodimeric domain of signal transducing histidine kinase"/>
    <property type="match status" value="1"/>
</dbReference>
<evidence type="ECO:0000256" key="4">
    <source>
        <dbReference type="ARBA" id="ARBA00022679"/>
    </source>
</evidence>
<dbReference type="Pfam" id="PF02518">
    <property type="entry name" value="HATPase_c"/>
    <property type="match status" value="1"/>
</dbReference>
<keyword evidence="6" id="KW-0812">Transmembrane</keyword>
<feature type="domain" description="Histidine kinase" evidence="7">
    <location>
        <begin position="658"/>
        <end position="880"/>
    </location>
</feature>
<dbReference type="InterPro" id="IPR036890">
    <property type="entry name" value="HATPase_C_sf"/>
</dbReference>
<dbReference type="CDD" id="cd00130">
    <property type="entry name" value="PAS"/>
    <property type="match status" value="1"/>
</dbReference>
<dbReference type="SMART" id="SM00387">
    <property type="entry name" value="HATPase_c"/>
    <property type="match status" value="1"/>
</dbReference>
<dbReference type="SUPFAM" id="SSF55785">
    <property type="entry name" value="PYP-like sensor domain (PAS domain)"/>
    <property type="match status" value="1"/>
</dbReference>
<feature type="transmembrane region" description="Helical" evidence="6">
    <location>
        <begin position="459"/>
        <end position="476"/>
    </location>
</feature>
<evidence type="ECO:0000256" key="3">
    <source>
        <dbReference type="ARBA" id="ARBA00022553"/>
    </source>
</evidence>
<dbReference type="SUPFAM" id="SSF55874">
    <property type="entry name" value="ATPase domain of HSP90 chaperone/DNA topoisomerase II/histidine kinase"/>
    <property type="match status" value="1"/>
</dbReference>
<dbReference type="RefSeq" id="WP_169262265.1">
    <property type="nucleotide sequence ID" value="NZ_WTVQ01000051.1"/>
</dbReference>
<keyword evidence="4" id="KW-0808">Transferase</keyword>
<dbReference type="CDD" id="cd00082">
    <property type="entry name" value="HisKA"/>
    <property type="match status" value="1"/>
</dbReference>
<evidence type="ECO:0000259" key="8">
    <source>
        <dbReference type="PROSITE" id="PS50112"/>
    </source>
</evidence>
<keyword evidence="6" id="KW-1133">Transmembrane helix</keyword>
<protein>
    <recommendedName>
        <fullName evidence="2">histidine kinase</fullName>
        <ecNumber evidence="2">2.7.13.3</ecNumber>
    </recommendedName>
</protein>
<keyword evidence="6" id="KW-0472">Membrane</keyword>
<dbReference type="CDD" id="cd00075">
    <property type="entry name" value="HATPase"/>
    <property type="match status" value="1"/>
</dbReference>
<comment type="caution">
    <text evidence="9">The sequence shown here is derived from an EMBL/GenBank/DDBJ whole genome shotgun (WGS) entry which is preliminary data.</text>
</comment>
<dbReference type="InterPro" id="IPR035965">
    <property type="entry name" value="PAS-like_dom_sf"/>
</dbReference>
<evidence type="ECO:0000259" key="7">
    <source>
        <dbReference type="PROSITE" id="PS50109"/>
    </source>
</evidence>
<dbReference type="PRINTS" id="PR00344">
    <property type="entry name" value="BCTRLSENSOR"/>
</dbReference>
<dbReference type="InterPro" id="IPR036097">
    <property type="entry name" value="HisK_dim/P_sf"/>
</dbReference>
<dbReference type="Pfam" id="PF05226">
    <property type="entry name" value="CHASE2"/>
    <property type="match status" value="2"/>
</dbReference>
<dbReference type="SMART" id="SM01080">
    <property type="entry name" value="CHASE2"/>
    <property type="match status" value="1"/>
</dbReference>
<keyword evidence="5" id="KW-0418">Kinase</keyword>
<dbReference type="InterPro" id="IPR003594">
    <property type="entry name" value="HATPase_dom"/>
</dbReference>
<sequence>MTRAGSPFSRTLVEWLVVTVLCMGFAGLVTGQGWLWRIDGVFYDAAMVTRRIPADPDVVVVAIDDRSLAEIGRWPWRRAVHAALLERLKALGAQVVAMDVMFHEPAPEESAGDAALARAIAAHGRVVLPVTHATHAARSDGEALPAPMFAEAAAALGHIHIELDPDGIARSVYLWEGMNAPRYPQLALAALSLAAPQLALRYPEPPPIDAPGWRRESAGDAALARAIAAHGRVVLPVTHATHAARSDGEALPAPMFAEAAAALGHIHIELDPDGIARSVYLWEGMNAPRYPQLALAALSLAAPQLALRYPEPPPIDAPGWRRADWMRIPFAGPPGTYRYISYVDVLRGALADGALRGAVVFVGASAVGMGDIVPTPTSGHARPMPGVELHATVFSALRRGDAIHSLPNALDGALASLLLGGLMLVMLRSGPRLALLAAFGFALGALAAAWVALLAWQTWVPPAGAVLACLLAYPLWSWRRLEATQHYLDNELAALRETGEHLAMILPSAAAAPALDRFGARIAVVRDAARRQRDLQRFISDALDGLPVGAVVIDHTGQVRLVNRRATELLGVSEPWALRATLGAMPWPEAGAPLERVATDRAVAPQQIEVELDNGRVVLASLAGLFDETGQPLGAVVGLADISALHEAQRSREDTMHFLSHDMRAPLASILTLVGAARGAVTAPPPGSPEAERLGWVERYARAALTLADDLFRLVRAEGVDPASFSELSLDMLVQDAADQVWALARAKGVTLATDIALADDDALRRVRGDGDLLCRAIVNLLTNAVKYTPQGGRITLSLAACPSGWAVTVGDTGIGIPPEQQMRLFQRFSRLNTAENRRLSGVGLGLLMVRTVAERHGGSVSVSSRPGEGSVFTLSLPAA</sequence>
<name>A0ABX1QGL4_9RHOO</name>
<keyword evidence="10" id="KW-1185">Reference proteome</keyword>
<dbReference type="InterPro" id="IPR003661">
    <property type="entry name" value="HisK_dim/P_dom"/>
</dbReference>
<keyword evidence="3" id="KW-0597">Phosphoprotein</keyword>
<evidence type="ECO:0000256" key="1">
    <source>
        <dbReference type="ARBA" id="ARBA00000085"/>
    </source>
</evidence>
<dbReference type="InterPro" id="IPR004358">
    <property type="entry name" value="Sig_transdc_His_kin-like_C"/>
</dbReference>
<dbReference type="Proteomes" id="UP000648984">
    <property type="component" value="Unassembled WGS sequence"/>
</dbReference>
<dbReference type="PROSITE" id="PS50112">
    <property type="entry name" value="PAS"/>
    <property type="match status" value="1"/>
</dbReference>
<evidence type="ECO:0000256" key="5">
    <source>
        <dbReference type="ARBA" id="ARBA00022777"/>
    </source>
</evidence>
<gene>
    <name evidence="9" type="ORF">GPA25_20455</name>
</gene>
<dbReference type="InterPro" id="IPR000014">
    <property type="entry name" value="PAS"/>
</dbReference>
<comment type="catalytic activity">
    <reaction evidence="1">
        <text>ATP + protein L-histidine = ADP + protein N-phospho-L-histidine.</text>
        <dbReference type="EC" id="2.7.13.3"/>
    </reaction>
</comment>
<dbReference type="InterPro" id="IPR005467">
    <property type="entry name" value="His_kinase_dom"/>
</dbReference>
<dbReference type="PANTHER" id="PTHR43047:SF72">
    <property type="entry name" value="OSMOSENSING HISTIDINE PROTEIN KINASE SLN1"/>
    <property type="match status" value="1"/>
</dbReference>
<feature type="transmembrane region" description="Helical" evidence="6">
    <location>
        <begin position="12"/>
        <end position="36"/>
    </location>
</feature>
<dbReference type="PANTHER" id="PTHR43047">
    <property type="entry name" value="TWO-COMPONENT HISTIDINE PROTEIN KINASE"/>
    <property type="match status" value="1"/>
</dbReference>
<dbReference type="InterPro" id="IPR013656">
    <property type="entry name" value="PAS_4"/>
</dbReference>
<evidence type="ECO:0000256" key="6">
    <source>
        <dbReference type="SAM" id="Phobius"/>
    </source>
</evidence>
<dbReference type="Gene3D" id="3.30.565.10">
    <property type="entry name" value="Histidine kinase-like ATPase, C-terminal domain"/>
    <property type="match status" value="1"/>
</dbReference>
<feature type="domain" description="PAS" evidence="8">
    <location>
        <begin position="535"/>
        <end position="574"/>
    </location>
</feature>
<dbReference type="EMBL" id="WTVQ01000051">
    <property type="protein sequence ID" value="NMG77130.1"/>
    <property type="molecule type" value="Genomic_DNA"/>
</dbReference>